<keyword evidence="4" id="KW-0808">Transferase</keyword>
<dbReference type="InterPro" id="IPR015421">
    <property type="entry name" value="PyrdxlP-dep_Trfase_major"/>
</dbReference>
<keyword evidence="4" id="KW-0032">Aminotransferase</keyword>
<dbReference type="InterPro" id="IPR005814">
    <property type="entry name" value="Aminotrans_3"/>
</dbReference>
<dbReference type="SUPFAM" id="SSF53383">
    <property type="entry name" value="PLP-dependent transferases"/>
    <property type="match status" value="1"/>
</dbReference>
<protein>
    <submittedName>
        <fullName evidence="4">Adenosylmethionine-8-amino-7-oxononanoate aminotransferase</fullName>
    </submittedName>
</protein>
<dbReference type="RefSeq" id="WP_205173114.1">
    <property type="nucleotide sequence ID" value="NZ_JAFBDZ010000002.1"/>
</dbReference>
<sequence>MTYSKEQLLTNTEGLTSELSDLDKKHLIHPVAVPKHHASKGPKIIFSKGDGINVKDLNEHTYIDGVSMLWNVNVGHGKKELADVAHHQMSKMAYSSTFYGYGNEPAIRLAEKISRLTPGDLNTVFFTSGGSESNDTAFKLSRFYWQLKGFKDKRKIISLRRGYHGVTVSAQRATGIDAFRNFSGSTDPDIVNAKAHLTECELGDKTHPEYSGCIRSVIEELGADKIAAVIVEPIQGAGGVHVPPEGYLKAVRALCDEFNILLIADEVICGFGRTGEMFGVSHWDITPDLMSIAKGITSGYAQLGGVVMNDRVADTIKEYNDILPHGFTYSGHPTACAVGLKNIEIVEREGLVKNAYKMGKELEKGFTYLEEKHEFFTNPRTVGLLAGFDLMKDPVVNIPFDSSVQAAVSVVEECYQRGLLIRCFDFEPGMNIVAVAPPLIIQKQEIETIISILDEAMTAFSQKVKW</sequence>
<dbReference type="Gene3D" id="3.90.1150.10">
    <property type="entry name" value="Aspartate Aminotransferase, domain 1"/>
    <property type="match status" value="1"/>
</dbReference>
<evidence type="ECO:0000256" key="3">
    <source>
        <dbReference type="RuleBase" id="RU003560"/>
    </source>
</evidence>
<evidence type="ECO:0000313" key="5">
    <source>
        <dbReference type="Proteomes" id="UP001646157"/>
    </source>
</evidence>
<dbReference type="EMBL" id="JAFBDZ010000002">
    <property type="protein sequence ID" value="MBM7586071.1"/>
    <property type="molecule type" value="Genomic_DNA"/>
</dbReference>
<keyword evidence="2 3" id="KW-0663">Pyridoxal phosphate</keyword>
<dbReference type="InterPro" id="IPR015424">
    <property type="entry name" value="PyrdxlP-dep_Trfase"/>
</dbReference>
<dbReference type="PANTHER" id="PTHR43094:SF1">
    <property type="entry name" value="AMINOTRANSFERASE CLASS-III"/>
    <property type="match status" value="1"/>
</dbReference>
<evidence type="ECO:0000313" key="4">
    <source>
        <dbReference type="EMBL" id="MBM7586071.1"/>
    </source>
</evidence>
<evidence type="ECO:0000256" key="2">
    <source>
        <dbReference type="ARBA" id="ARBA00022898"/>
    </source>
</evidence>
<dbReference type="PIRSF" id="PIRSF000521">
    <property type="entry name" value="Transaminase_4ab_Lys_Orn"/>
    <property type="match status" value="1"/>
</dbReference>
<dbReference type="GO" id="GO:0008483">
    <property type="term" value="F:transaminase activity"/>
    <property type="evidence" value="ECO:0007669"/>
    <property type="project" value="UniProtKB-KW"/>
</dbReference>
<name>A0ABS2NDZ4_9BACI</name>
<dbReference type="PANTHER" id="PTHR43094">
    <property type="entry name" value="AMINOTRANSFERASE"/>
    <property type="match status" value="1"/>
</dbReference>
<comment type="similarity">
    <text evidence="1 3">Belongs to the class-III pyridoxal-phosphate-dependent aminotransferase family.</text>
</comment>
<dbReference type="InterPro" id="IPR049704">
    <property type="entry name" value="Aminotrans_3_PPA_site"/>
</dbReference>
<evidence type="ECO:0000256" key="1">
    <source>
        <dbReference type="ARBA" id="ARBA00008954"/>
    </source>
</evidence>
<accession>A0ABS2NDZ4</accession>
<dbReference type="CDD" id="cd00610">
    <property type="entry name" value="OAT_like"/>
    <property type="match status" value="1"/>
</dbReference>
<keyword evidence="5" id="KW-1185">Reference proteome</keyword>
<organism evidence="4 5">
    <name type="scientific">Rossellomorea pakistanensis</name>
    <dbReference type="NCBI Taxonomy" id="992288"/>
    <lineage>
        <taxon>Bacteria</taxon>
        <taxon>Bacillati</taxon>
        <taxon>Bacillota</taxon>
        <taxon>Bacilli</taxon>
        <taxon>Bacillales</taxon>
        <taxon>Bacillaceae</taxon>
        <taxon>Rossellomorea</taxon>
    </lineage>
</organism>
<dbReference type="PROSITE" id="PS00600">
    <property type="entry name" value="AA_TRANSFER_CLASS_3"/>
    <property type="match status" value="1"/>
</dbReference>
<dbReference type="Proteomes" id="UP001646157">
    <property type="component" value="Unassembled WGS sequence"/>
</dbReference>
<dbReference type="Gene3D" id="3.40.640.10">
    <property type="entry name" value="Type I PLP-dependent aspartate aminotransferase-like (Major domain)"/>
    <property type="match status" value="1"/>
</dbReference>
<gene>
    <name evidence="4" type="ORF">JOC86_002613</name>
</gene>
<dbReference type="Pfam" id="PF00202">
    <property type="entry name" value="Aminotran_3"/>
    <property type="match status" value="1"/>
</dbReference>
<comment type="caution">
    <text evidence="4">The sequence shown here is derived from an EMBL/GenBank/DDBJ whole genome shotgun (WGS) entry which is preliminary data.</text>
</comment>
<reference evidence="4 5" key="1">
    <citation type="submission" date="2021-01" db="EMBL/GenBank/DDBJ databases">
        <title>Genomic Encyclopedia of Type Strains, Phase IV (KMG-IV): sequencing the most valuable type-strain genomes for metagenomic binning, comparative biology and taxonomic classification.</title>
        <authorList>
            <person name="Goeker M."/>
        </authorList>
    </citation>
    <scope>NUCLEOTIDE SEQUENCE [LARGE SCALE GENOMIC DNA]</scope>
    <source>
        <strain evidence="4 5">DSM 24834</strain>
    </source>
</reference>
<dbReference type="InterPro" id="IPR015422">
    <property type="entry name" value="PyrdxlP-dep_Trfase_small"/>
</dbReference>
<proteinExistence type="inferred from homology"/>